<dbReference type="NCBIfam" id="NF038083">
    <property type="entry name" value="CU044_5270_fam"/>
    <property type="match status" value="1"/>
</dbReference>
<evidence type="ECO:0000256" key="1">
    <source>
        <dbReference type="SAM" id="MobiDB-lite"/>
    </source>
</evidence>
<gene>
    <name evidence="3" type="ORF">NZH93_36975</name>
</gene>
<dbReference type="InterPro" id="IPR047789">
    <property type="entry name" value="CU044_5270-like"/>
</dbReference>
<name>A0A9X2VTP5_9PSEU</name>
<reference evidence="3" key="1">
    <citation type="submission" date="2022-08" db="EMBL/GenBank/DDBJ databases">
        <authorList>
            <person name="Tistechok S."/>
            <person name="Samborskyy M."/>
            <person name="Roman I."/>
        </authorList>
    </citation>
    <scope>NUCLEOTIDE SEQUENCE</scope>
    <source>
        <strain evidence="3">DSM 103496</strain>
    </source>
</reference>
<sequence length="356" mass="38178">MTENMWTEEELDRAIADQPAGPVFTAEARERALARMVAAGEAPRPVKRWLVAAAAVTLVAGALVAVPALWSDDSGPAASATETLRRAAAATTGQTRPSAGQYQYVVTHSWDLGSATTGAGNPISALFHSVREQWIPADRSAEWLERRATLDRRWLVGSDEQAKTEGDGGLLQEDTSTKERRGPCGDYPDVNEELGGDPDWGKPCAERVGNWGNLNPRFLSSLPTSPQALYDRLWSDSMGHAETALSNAAGVLASPEASPELRSALYQALQNLPDFQVTEATANLNGQVGTALGVHGDVNRYDIIIDPETGRYIGTRWVLLKPGTDMWEGLPAGTVVSFSAVDFAVVDRAGDEPPTK</sequence>
<dbReference type="AlphaFoldDB" id="A0A9X2VTP5"/>
<keyword evidence="2" id="KW-0472">Membrane</keyword>
<evidence type="ECO:0000313" key="4">
    <source>
        <dbReference type="Proteomes" id="UP001141259"/>
    </source>
</evidence>
<keyword evidence="4" id="KW-1185">Reference proteome</keyword>
<comment type="caution">
    <text evidence="3">The sequence shown here is derived from an EMBL/GenBank/DDBJ whole genome shotgun (WGS) entry which is preliminary data.</text>
</comment>
<feature type="transmembrane region" description="Helical" evidence="2">
    <location>
        <begin position="49"/>
        <end position="70"/>
    </location>
</feature>
<dbReference type="EMBL" id="JANYMP010000024">
    <property type="protein sequence ID" value="MCS7482471.1"/>
    <property type="molecule type" value="Genomic_DNA"/>
</dbReference>
<organism evidence="3 4">
    <name type="scientific">Umezawaea endophytica</name>
    <dbReference type="NCBI Taxonomy" id="1654476"/>
    <lineage>
        <taxon>Bacteria</taxon>
        <taxon>Bacillati</taxon>
        <taxon>Actinomycetota</taxon>
        <taxon>Actinomycetes</taxon>
        <taxon>Pseudonocardiales</taxon>
        <taxon>Pseudonocardiaceae</taxon>
        <taxon>Umezawaea</taxon>
    </lineage>
</organism>
<evidence type="ECO:0000256" key="2">
    <source>
        <dbReference type="SAM" id="Phobius"/>
    </source>
</evidence>
<feature type="region of interest" description="Disordered" evidence="1">
    <location>
        <begin position="160"/>
        <end position="199"/>
    </location>
</feature>
<keyword evidence="2" id="KW-0812">Transmembrane</keyword>
<evidence type="ECO:0000313" key="3">
    <source>
        <dbReference type="EMBL" id="MCS7482471.1"/>
    </source>
</evidence>
<protein>
    <submittedName>
        <fullName evidence="3">CU044_5270 family protein</fullName>
    </submittedName>
</protein>
<dbReference type="RefSeq" id="WP_259627935.1">
    <property type="nucleotide sequence ID" value="NZ_JANYMP010000024.1"/>
</dbReference>
<accession>A0A9X2VTP5</accession>
<dbReference type="Proteomes" id="UP001141259">
    <property type="component" value="Unassembled WGS sequence"/>
</dbReference>
<keyword evidence="2" id="KW-1133">Transmembrane helix</keyword>
<proteinExistence type="predicted"/>